<dbReference type="InterPro" id="IPR016161">
    <property type="entry name" value="Ald_DH/histidinol_DH"/>
</dbReference>
<dbReference type="PROSITE" id="PS00070">
    <property type="entry name" value="ALDEHYDE_DEHYDR_CYS"/>
    <property type="match status" value="1"/>
</dbReference>
<dbReference type="InterPro" id="IPR016160">
    <property type="entry name" value="Ald_DH_CS_CYS"/>
</dbReference>
<dbReference type="SUPFAM" id="SSF53720">
    <property type="entry name" value="ALDH-like"/>
    <property type="match status" value="1"/>
</dbReference>
<comment type="caution">
    <text evidence="6">The sequence shown here is derived from an EMBL/GenBank/DDBJ whole genome shotgun (WGS) entry which is preliminary data.</text>
</comment>
<keyword evidence="7" id="KW-1185">Reference proteome</keyword>
<dbReference type="PANTHER" id="PTHR42804:SF1">
    <property type="entry name" value="ALDEHYDE DEHYDROGENASE-RELATED"/>
    <property type="match status" value="1"/>
</dbReference>
<dbReference type="EC" id="1.2.1.3" evidence="3"/>
<protein>
    <recommendedName>
        <fullName evidence="3">aldehyde dehydrogenase (NAD(+))</fullName>
        <ecNumber evidence="3">1.2.1.3</ecNumber>
    </recommendedName>
</protein>
<evidence type="ECO:0000256" key="1">
    <source>
        <dbReference type="ARBA" id="ARBA00009986"/>
    </source>
</evidence>
<comment type="similarity">
    <text evidence="1">Belongs to the aldehyde dehydrogenase family.</text>
</comment>
<dbReference type="AlphaFoldDB" id="A0A502CLQ7"/>
<dbReference type="OrthoDB" id="9802947at2"/>
<dbReference type="Gene3D" id="3.40.605.10">
    <property type="entry name" value="Aldehyde Dehydrogenase, Chain A, domain 1"/>
    <property type="match status" value="1"/>
</dbReference>
<dbReference type="InterPro" id="IPR016162">
    <property type="entry name" value="Ald_DH_N"/>
</dbReference>
<dbReference type="Gene3D" id="3.40.309.10">
    <property type="entry name" value="Aldehyde Dehydrogenase, Chain A, domain 2"/>
    <property type="match status" value="1"/>
</dbReference>
<sequence>MNSHLKHFINGQWVESEGGTRHEVIDPSTEQPVTEITLGSQADVDKAVAAARKAFTTYSQTSVADRVALLERIIEEYKARIPDLAKATSEEMGAPVGFAAAAQAPAGLGYFMGTLAALKEFKFEEAVGKNKVVHEPLGVVAMITPWNWPLNQICAKIAPALAAGDTMILKPSEEAPSNAIILAEILDKAGVPAGVFNLVNGDGPGVGAALSKHKGVDMVSFTGSTRAGIAVAQAAAATVKRVHQELGGKAPNLVLEGADLGTVLPPTVQGVLANSGQSCIAPTRLLVHKSQVEDATGVVKAIMEQVQVGDPAEMGAHIGPVVNKAQFDKIQDLIQSAIDEGATLVTGGTGRPDGRNAGYYVQPTLFTDVTPEMRIWREETFGPVATITSYDGQEEAIDLANDTDYGLSATISGDPAAAAKVAPRLRAGMVTINGWSGGMGTPFGGFKQSGNGREGGKFGLADFMEIKAIVGAPN</sequence>
<organism evidence="6 7">
    <name type="scientific">Sphingomonas oligophenolica</name>
    <dbReference type="NCBI Taxonomy" id="301154"/>
    <lineage>
        <taxon>Bacteria</taxon>
        <taxon>Pseudomonadati</taxon>
        <taxon>Pseudomonadota</taxon>
        <taxon>Alphaproteobacteria</taxon>
        <taxon>Sphingomonadales</taxon>
        <taxon>Sphingomonadaceae</taxon>
        <taxon>Sphingomonas</taxon>
    </lineage>
</organism>
<evidence type="ECO:0000313" key="6">
    <source>
        <dbReference type="EMBL" id="TPG12631.1"/>
    </source>
</evidence>
<evidence type="ECO:0000256" key="4">
    <source>
        <dbReference type="ARBA" id="ARBA00049194"/>
    </source>
</evidence>
<comment type="catalytic activity">
    <reaction evidence="4">
        <text>an aldehyde + NAD(+) + H2O = a carboxylate + NADH + 2 H(+)</text>
        <dbReference type="Rhea" id="RHEA:16185"/>
        <dbReference type="ChEBI" id="CHEBI:15377"/>
        <dbReference type="ChEBI" id="CHEBI:15378"/>
        <dbReference type="ChEBI" id="CHEBI:17478"/>
        <dbReference type="ChEBI" id="CHEBI:29067"/>
        <dbReference type="ChEBI" id="CHEBI:57540"/>
        <dbReference type="ChEBI" id="CHEBI:57945"/>
        <dbReference type="EC" id="1.2.1.3"/>
    </reaction>
</comment>
<dbReference type="Proteomes" id="UP000318413">
    <property type="component" value="Unassembled WGS sequence"/>
</dbReference>
<evidence type="ECO:0000313" key="7">
    <source>
        <dbReference type="Proteomes" id="UP000318413"/>
    </source>
</evidence>
<keyword evidence="2" id="KW-0560">Oxidoreductase</keyword>
<dbReference type="InterPro" id="IPR016163">
    <property type="entry name" value="Ald_DH_C"/>
</dbReference>
<dbReference type="PANTHER" id="PTHR42804">
    <property type="entry name" value="ALDEHYDE DEHYDROGENASE"/>
    <property type="match status" value="1"/>
</dbReference>
<evidence type="ECO:0000259" key="5">
    <source>
        <dbReference type="Pfam" id="PF00171"/>
    </source>
</evidence>
<proteinExistence type="inferred from homology"/>
<reference evidence="6 7" key="1">
    <citation type="journal article" date="2019" name="Environ. Microbiol.">
        <title>Species interactions and distinct microbial communities in high Arctic permafrost affected cryosols are associated with the CH4 and CO2 gas fluxes.</title>
        <authorList>
            <person name="Altshuler I."/>
            <person name="Hamel J."/>
            <person name="Turney S."/>
            <person name="Magnuson E."/>
            <person name="Levesque R."/>
            <person name="Greer C."/>
            <person name="Whyte L.G."/>
        </authorList>
    </citation>
    <scope>NUCLEOTIDE SEQUENCE [LARGE SCALE GENOMIC DNA]</scope>
    <source>
        <strain evidence="6 7">S5.1</strain>
    </source>
</reference>
<dbReference type="CDD" id="cd07138">
    <property type="entry name" value="ALDH_CddD_SSP0762"/>
    <property type="match status" value="1"/>
</dbReference>
<accession>A0A502CLQ7</accession>
<evidence type="ECO:0000256" key="2">
    <source>
        <dbReference type="ARBA" id="ARBA00023002"/>
    </source>
</evidence>
<dbReference type="RefSeq" id="WP_140870128.1">
    <property type="nucleotide sequence ID" value="NZ_RCZK01000005.1"/>
</dbReference>
<dbReference type="FunFam" id="3.40.605.10:FF:000007">
    <property type="entry name" value="NAD/NADP-dependent betaine aldehyde dehydrogenase"/>
    <property type="match status" value="1"/>
</dbReference>
<dbReference type="GO" id="GO:0004029">
    <property type="term" value="F:aldehyde dehydrogenase (NAD+) activity"/>
    <property type="evidence" value="ECO:0007669"/>
    <property type="project" value="UniProtKB-EC"/>
</dbReference>
<evidence type="ECO:0000256" key="3">
    <source>
        <dbReference type="ARBA" id="ARBA00024226"/>
    </source>
</evidence>
<dbReference type="InterPro" id="IPR015590">
    <property type="entry name" value="Aldehyde_DH_dom"/>
</dbReference>
<dbReference type="EMBL" id="RCZK01000005">
    <property type="protein sequence ID" value="TPG12631.1"/>
    <property type="molecule type" value="Genomic_DNA"/>
</dbReference>
<feature type="domain" description="Aldehyde dehydrogenase" evidence="5">
    <location>
        <begin position="13"/>
        <end position="469"/>
    </location>
</feature>
<name>A0A502CLQ7_9SPHN</name>
<dbReference type="Pfam" id="PF00171">
    <property type="entry name" value="Aldedh"/>
    <property type="match status" value="1"/>
</dbReference>
<gene>
    <name evidence="6" type="ORF">EAH84_07530</name>
</gene>